<feature type="repeat" description="ANK" evidence="3">
    <location>
        <begin position="925"/>
        <end position="957"/>
    </location>
</feature>
<keyword evidence="1" id="KW-0677">Repeat</keyword>
<dbReference type="InterPro" id="IPR036770">
    <property type="entry name" value="Ankyrin_rpt-contain_sf"/>
</dbReference>
<dbReference type="EMBL" id="JAODUP010000424">
    <property type="protein sequence ID" value="KAK2150095.1"/>
    <property type="molecule type" value="Genomic_DNA"/>
</dbReference>
<dbReference type="InterPro" id="IPR051165">
    <property type="entry name" value="Multifunctional_ANK_Repeat"/>
</dbReference>
<comment type="caution">
    <text evidence="4">The sequence shown here is derived from an EMBL/GenBank/DDBJ whole genome shotgun (WGS) entry which is preliminary data.</text>
</comment>
<feature type="repeat" description="ANK" evidence="3">
    <location>
        <begin position="562"/>
        <end position="586"/>
    </location>
</feature>
<feature type="repeat" description="ANK" evidence="3">
    <location>
        <begin position="595"/>
        <end position="627"/>
    </location>
</feature>
<dbReference type="InterPro" id="IPR002110">
    <property type="entry name" value="Ankyrin_rpt"/>
</dbReference>
<feature type="repeat" description="ANK" evidence="3">
    <location>
        <begin position="176"/>
        <end position="208"/>
    </location>
</feature>
<evidence type="ECO:0000313" key="4">
    <source>
        <dbReference type="EMBL" id="KAK2150095.1"/>
    </source>
</evidence>
<feature type="repeat" description="ANK" evidence="3">
    <location>
        <begin position="245"/>
        <end position="277"/>
    </location>
</feature>
<dbReference type="Pfam" id="PF12796">
    <property type="entry name" value="Ank_2"/>
    <property type="match status" value="7"/>
</dbReference>
<evidence type="ECO:0000256" key="3">
    <source>
        <dbReference type="PROSITE-ProRule" id="PRU00023"/>
    </source>
</evidence>
<dbReference type="AlphaFoldDB" id="A0AAD9JD26"/>
<evidence type="ECO:0000256" key="1">
    <source>
        <dbReference type="ARBA" id="ARBA00022737"/>
    </source>
</evidence>
<feature type="repeat" description="ANK" evidence="3">
    <location>
        <begin position="627"/>
        <end position="659"/>
    </location>
</feature>
<dbReference type="Proteomes" id="UP001208570">
    <property type="component" value="Unassembled WGS sequence"/>
</dbReference>
<feature type="repeat" description="ANK" evidence="3">
    <location>
        <begin position="110"/>
        <end position="142"/>
    </location>
</feature>
<feature type="repeat" description="ANK" evidence="3">
    <location>
        <begin position="859"/>
        <end position="891"/>
    </location>
</feature>
<name>A0AAD9JD26_9ANNE</name>
<dbReference type="PROSITE" id="PS50088">
    <property type="entry name" value="ANK_REPEAT"/>
    <property type="match status" value="18"/>
</dbReference>
<feature type="repeat" description="ANK" evidence="3">
    <location>
        <begin position="494"/>
        <end position="528"/>
    </location>
</feature>
<sequence length="1098" mass="119905">MSQNDYKFNQDVEEEKRLQDFIEKGNSRELLKYFQENPDISDGLLYKCLYKAIQSNGTHIARIVFAAGADISHGNHLHLLSAAMLSKNLDLIQMLIEEKIHIELPTSPAANSAPLQVAVVNGDLGMLKVLLSSGSGLDFEDAQGFSALHTAAQNSKDAVKILINSGCSINIQTTGKGYTPLHCAVKKELVDMVKFLLEHGADPGIPDKRVGYSSLHMAVIQGNKQLVELLVTKMKPEQINQLNHLSQTCLHEAAAENRTELIQILIKAGARTDALNEDRYTPLMCAIENSHVGCAAELLRHTPPNFFRKCIATKSCSGNTVLHMLAKKGKPYEEILESILNQLDSEKILNDVNNDGETALMVATKNDNIKAVAQLIIAGADVNIGCKKIGSPLHAAVILGQDVARVLLESPLLCLDVCDSNEETALHKAAFVGNSYMLEAMLNKGVSPALLNKQSAKGNTILHYLVENSTNDDLLRVLQRVVEGGLKLDLQNKDGDTALVRAAKHKSQNVQSIEELLRLGAQVNIANNVGRTALHYTFELKRTYVSYCLLEYGAECNVLDKDGNTPLHLAAANEDDQIVLRLLMKKTRLDTIGHGSQTALHVAATCGNIDVVNILIEQGARAEVPGSSPSPLINAARNGHVEIVKILLEKNAKVNAVDKMGRSALMWASQGGHVECIKELLEHNTDPKIVDESDDVALTMAAWAGHTEAVKMLIPVSDLNHREREEGMSALYLAIGKNHKECVKVLLDAGADINLIDAHGNTALLTAAMLTTGPDILEMILNCGRKFDINAVGCKGRTAVHWAVGEPQSTKVLVQHKPDLNHLDENKASPLLLAIAHGQPKSAEILIKAGCDVNMVHVDGRKPIHHSAIYGDPDTTQLLIDHGVDPDTPMKDGRRPLLLACIENNISVVQILLKYKIDINRVYSNSFTALSVAVTNSFDEIIQILLDSGADPNIIGEGKYLPLIHSIIQGYMCGTVLLVQAGASINMAADAGKYPLEVAILKKNLQAVQFLLEVGADPNLLHTIIQEGTIVFFIEDDFLLNAVTYLSKQPLSLHILSRDIIRQQLRRPFASTINQVNLPQSLKDFVMMMDLKKKWIPK</sequence>
<evidence type="ECO:0000256" key="2">
    <source>
        <dbReference type="ARBA" id="ARBA00023043"/>
    </source>
</evidence>
<reference evidence="4" key="1">
    <citation type="journal article" date="2023" name="Mol. Biol. Evol.">
        <title>Third-Generation Sequencing Reveals the Adaptive Role of the Epigenome in Three Deep-Sea Polychaetes.</title>
        <authorList>
            <person name="Perez M."/>
            <person name="Aroh O."/>
            <person name="Sun Y."/>
            <person name="Lan Y."/>
            <person name="Juniper S.K."/>
            <person name="Young C.R."/>
            <person name="Angers B."/>
            <person name="Qian P.Y."/>
        </authorList>
    </citation>
    <scope>NUCLEOTIDE SEQUENCE</scope>
    <source>
        <strain evidence="4">P08H-3</strain>
    </source>
</reference>
<dbReference type="PANTHER" id="PTHR24123">
    <property type="entry name" value="ANKYRIN REPEAT-CONTAINING"/>
    <property type="match status" value="1"/>
</dbReference>
<feature type="repeat" description="ANK" evidence="3">
    <location>
        <begin position="421"/>
        <end position="453"/>
    </location>
</feature>
<accession>A0AAD9JD26</accession>
<dbReference type="SUPFAM" id="SSF48403">
    <property type="entry name" value="Ankyrin repeat"/>
    <property type="match status" value="3"/>
</dbReference>
<feature type="repeat" description="ANK" evidence="3">
    <location>
        <begin position="991"/>
        <end position="1023"/>
    </location>
</feature>
<keyword evidence="5" id="KW-1185">Reference proteome</keyword>
<dbReference type="PRINTS" id="PR01415">
    <property type="entry name" value="ANKYRIN"/>
</dbReference>
<feature type="repeat" description="ANK" evidence="3">
    <location>
        <begin position="529"/>
        <end position="561"/>
    </location>
</feature>
<dbReference type="PANTHER" id="PTHR24123:SF33">
    <property type="entry name" value="PROTEIN HOS4"/>
    <property type="match status" value="1"/>
</dbReference>
<gene>
    <name evidence="4" type="ORF">LSH36_424g02043</name>
</gene>
<dbReference type="Pfam" id="PF00023">
    <property type="entry name" value="Ank"/>
    <property type="match status" value="1"/>
</dbReference>
<feature type="repeat" description="ANK" evidence="3">
    <location>
        <begin position="660"/>
        <end position="692"/>
    </location>
</feature>
<keyword evidence="2 3" id="KW-0040">ANK repeat</keyword>
<feature type="repeat" description="ANK" evidence="3">
    <location>
        <begin position="892"/>
        <end position="924"/>
    </location>
</feature>
<feature type="repeat" description="ANK" evidence="3">
    <location>
        <begin position="355"/>
        <end position="387"/>
    </location>
</feature>
<feature type="repeat" description="ANK" evidence="3">
    <location>
        <begin position="826"/>
        <end position="858"/>
    </location>
</feature>
<feature type="repeat" description="ANK" evidence="3">
    <location>
        <begin position="726"/>
        <end position="758"/>
    </location>
</feature>
<organism evidence="4 5">
    <name type="scientific">Paralvinella palmiformis</name>
    <dbReference type="NCBI Taxonomy" id="53620"/>
    <lineage>
        <taxon>Eukaryota</taxon>
        <taxon>Metazoa</taxon>
        <taxon>Spiralia</taxon>
        <taxon>Lophotrochozoa</taxon>
        <taxon>Annelida</taxon>
        <taxon>Polychaeta</taxon>
        <taxon>Sedentaria</taxon>
        <taxon>Canalipalpata</taxon>
        <taxon>Terebellida</taxon>
        <taxon>Terebelliformia</taxon>
        <taxon>Alvinellidae</taxon>
        <taxon>Paralvinella</taxon>
    </lineage>
</organism>
<feature type="repeat" description="ANK" evidence="3">
    <location>
        <begin position="210"/>
        <end position="231"/>
    </location>
</feature>
<dbReference type="Gene3D" id="1.25.40.20">
    <property type="entry name" value="Ankyrin repeat-containing domain"/>
    <property type="match status" value="7"/>
</dbReference>
<dbReference type="PROSITE" id="PS50297">
    <property type="entry name" value="ANK_REP_REGION"/>
    <property type="match status" value="15"/>
</dbReference>
<evidence type="ECO:0000313" key="5">
    <source>
        <dbReference type="Proteomes" id="UP001208570"/>
    </source>
</evidence>
<protein>
    <submittedName>
        <fullName evidence="4">Uncharacterized protein</fullName>
    </submittedName>
</protein>
<dbReference type="SMART" id="SM00248">
    <property type="entry name" value="ANK"/>
    <property type="match status" value="28"/>
</dbReference>
<proteinExistence type="predicted"/>